<sequence>MSAARAFSTAFRAGVPRAPIAARFARGYAAAAPTGAANKPPVALFGVDGTYASALYTAAAKTNALDNTAKSLEQLSAVFKRDAKLAEILRAPTLSVEDKKQIVQELQKHVGQDKEGIVKNFLDTLAQNNRLGVLEGVVNNFGILMGAHRGEIELVVTSAAPLDNKTLSRLEAAVSKSQYVGQGQKLKVVPKVNPEIKGGLIVEIGDRTIDLSVSSKMAKMNKLLKDTFSLDQLYTSRTIQRRTLIKICYKDPTQTVCPTASWVNLDPTSTARPANADTNLPSPHHGPSLFDGERDLDCCETMLSAGAFVSFTITARGVYQQSTYAPLFPLSSFLRPHDLKQKAQIKYHIRFLTEQYGPLCFSTIDAFTTHRALDSSTKANTQEGETPKEFFGSFNEASESQSDHESTSNSPSADDRSASPHAECSIAVTVTLATSAPLATTASNKYETQVPSNDNFVGVSPSDPFPFLKLPLSVRNRVYEHLLVIPAIICVKQKHSAFHDEKKELLFVARRELLPGIAYGLTQSNVDGSKSRFSRFWSTNLNILRVSKQVFTEARAVMYSKNEFDIVKPSNELTPEPDYSVPLFPLGYQRLVTKLNMRIRTFYDLDWLLSGGYNVIKNYYRGLGTLTLILEMDSATKGFGRQWARKSNEKWTEYITRLRCGLTEDLFKNSKSKRVANIPAWIDLRVLFSGESYVGRSPVPLNTTGVAVTSSMNSEQVKKGELRHALVEAFELFKKGAK</sequence>
<dbReference type="GO" id="GO:0046933">
    <property type="term" value="F:proton-transporting ATP synthase activity, rotational mechanism"/>
    <property type="evidence" value="ECO:0007669"/>
    <property type="project" value="InterPro"/>
</dbReference>
<dbReference type="Gene3D" id="1.10.520.20">
    <property type="entry name" value="N-terminal domain of the delta subunit of the F1F0-ATP synthase"/>
    <property type="match status" value="1"/>
</dbReference>
<evidence type="ECO:0000313" key="10">
    <source>
        <dbReference type="EMBL" id="KAF3048189.1"/>
    </source>
</evidence>
<dbReference type="PANTHER" id="PTHR11910">
    <property type="entry name" value="ATP SYNTHASE DELTA CHAIN"/>
    <property type="match status" value="1"/>
</dbReference>
<evidence type="ECO:0000256" key="9">
    <source>
        <dbReference type="SAM" id="MobiDB-lite"/>
    </source>
</evidence>
<dbReference type="PRINTS" id="PR00125">
    <property type="entry name" value="ATPASEDELTA"/>
</dbReference>
<comment type="subcellular location">
    <subcellularLocation>
        <location evidence="1">Membrane</location>
    </subcellularLocation>
</comment>
<keyword evidence="4" id="KW-0813">Transport</keyword>
<dbReference type="AlphaFoldDB" id="A0A9P4X2P9"/>
<feature type="region of interest" description="Disordered" evidence="9">
    <location>
        <begin position="395"/>
        <end position="419"/>
    </location>
</feature>
<keyword evidence="5" id="KW-0375">Hydrogen ion transport</keyword>
<accession>A0A9P4X2P9</accession>
<dbReference type="HAMAP" id="MF_01416">
    <property type="entry name" value="ATP_synth_delta_bact"/>
    <property type="match status" value="1"/>
</dbReference>
<comment type="similarity">
    <text evidence="2">Belongs to the ATPase delta chain family.</text>
</comment>
<dbReference type="EMBL" id="SWKV01000001">
    <property type="protein sequence ID" value="KAF3048189.1"/>
    <property type="molecule type" value="Genomic_DNA"/>
</dbReference>
<reference evidence="10" key="1">
    <citation type="submission" date="2019-04" db="EMBL/GenBank/DDBJ databases">
        <title>Sequencing of skin fungus with MAO and IRED activity.</title>
        <authorList>
            <person name="Marsaioli A.J."/>
            <person name="Bonatto J.M.C."/>
            <person name="Reis Junior O."/>
        </authorList>
    </citation>
    <scope>NUCLEOTIDE SEQUENCE</scope>
    <source>
        <strain evidence="10">28M1</strain>
    </source>
</reference>
<evidence type="ECO:0000256" key="2">
    <source>
        <dbReference type="ARBA" id="ARBA00007046"/>
    </source>
</evidence>
<dbReference type="InterPro" id="IPR000711">
    <property type="entry name" value="ATPase_OSCP/dsu"/>
</dbReference>
<keyword evidence="8" id="KW-0066">ATP synthesis</keyword>
<dbReference type="NCBIfam" id="TIGR01145">
    <property type="entry name" value="ATP_synt_delta"/>
    <property type="match status" value="1"/>
</dbReference>
<dbReference type="SUPFAM" id="SSF47928">
    <property type="entry name" value="N-terminal domain of the delta subunit of the F1F0-ATP synthase"/>
    <property type="match status" value="1"/>
</dbReference>
<evidence type="ECO:0000256" key="1">
    <source>
        <dbReference type="ARBA" id="ARBA00004370"/>
    </source>
</evidence>
<dbReference type="OrthoDB" id="1262810at2759"/>
<evidence type="ECO:0000313" key="11">
    <source>
        <dbReference type="Proteomes" id="UP000758155"/>
    </source>
</evidence>
<organism evidence="10 11">
    <name type="scientific">Didymella heteroderae</name>
    <dbReference type="NCBI Taxonomy" id="1769908"/>
    <lineage>
        <taxon>Eukaryota</taxon>
        <taxon>Fungi</taxon>
        <taxon>Dikarya</taxon>
        <taxon>Ascomycota</taxon>
        <taxon>Pezizomycotina</taxon>
        <taxon>Dothideomycetes</taxon>
        <taxon>Pleosporomycetidae</taxon>
        <taxon>Pleosporales</taxon>
        <taxon>Pleosporineae</taxon>
        <taxon>Didymellaceae</taxon>
        <taxon>Didymella</taxon>
    </lineage>
</organism>
<proteinExistence type="inferred from homology"/>
<evidence type="ECO:0000256" key="8">
    <source>
        <dbReference type="ARBA" id="ARBA00023310"/>
    </source>
</evidence>
<evidence type="ECO:0000256" key="7">
    <source>
        <dbReference type="ARBA" id="ARBA00023136"/>
    </source>
</evidence>
<comment type="caution">
    <text evidence="10">The sequence shown here is derived from an EMBL/GenBank/DDBJ whole genome shotgun (WGS) entry which is preliminary data.</text>
</comment>
<protein>
    <recommendedName>
        <fullName evidence="3">ATP synthase subunit 5, mitochondrial</fullName>
    </recommendedName>
</protein>
<gene>
    <name evidence="10" type="primary">ATP5</name>
    <name evidence="10" type="ORF">E8E12_011140</name>
</gene>
<dbReference type="Proteomes" id="UP000758155">
    <property type="component" value="Unassembled WGS sequence"/>
</dbReference>
<dbReference type="PROSITE" id="PS00389">
    <property type="entry name" value="ATPASE_DELTA"/>
    <property type="match status" value="1"/>
</dbReference>
<dbReference type="GO" id="GO:0016020">
    <property type="term" value="C:membrane"/>
    <property type="evidence" value="ECO:0007669"/>
    <property type="project" value="UniProtKB-SubCell"/>
</dbReference>
<evidence type="ECO:0000256" key="6">
    <source>
        <dbReference type="ARBA" id="ARBA00023065"/>
    </source>
</evidence>
<keyword evidence="7" id="KW-0472">Membrane</keyword>
<dbReference type="InterPro" id="IPR020781">
    <property type="entry name" value="ATPase_OSCP/d_CS"/>
</dbReference>
<keyword evidence="11" id="KW-1185">Reference proteome</keyword>
<keyword evidence="6" id="KW-0406">Ion transport</keyword>
<dbReference type="InterPro" id="IPR026015">
    <property type="entry name" value="ATP_synth_OSCP/delta_N_sf"/>
</dbReference>
<dbReference type="Pfam" id="PF00213">
    <property type="entry name" value="OSCP"/>
    <property type="match status" value="1"/>
</dbReference>
<evidence type="ECO:0000256" key="4">
    <source>
        <dbReference type="ARBA" id="ARBA00022448"/>
    </source>
</evidence>
<evidence type="ECO:0000256" key="5">
    <source>
        <dbReference type="ARBA" id="ARBA00022781"/>
    </source>
</evidence>
<name>A0A9P4X2P9_9PLEO</name>
<evidence type="ECO:0000256" key="3">
    <source>
        <dbReference type="ARBA" id="ARBA00014723"/>
    </source>
</evidence>